<feature type="domain" description="Photosynthetic reaction centre H subunit N-terminal" evidence="2">
    <location>
        <begin position="5"/>
        <end position="139"/>
    </location>
</feature>
<dbReference type="InterPro" id="IPR027275">
    <property type="entry name" value="PRC-brl_dom"/>
</dbReference>
<keyword evidence="1" id="KW-0812">Transmembrane</keyword>
<dbReference type="InterPro" id="IPR014747">
    <property type="entry name" value="Bac_photo_RC_H_C"/>
</dbReference>
<dbReference type="InterPro" id="IPR005652">
    <property type="entry name" value="Photo_RC_H"/>
</dbReference>
<feature type="transmembrane region" description="Helical" evidence="1">
    <location>
        <begin position="12"/>
        <end position="31"/>
    </location>
</feature>
<dbReference type="Proteomes" id="UP000094795">
    <property type="component" value="Unassembled WGS sequence"/>
</dbReference>
<dbReference type="RefSeq" id="WP_066176443.1">
    <property type="nucleotide sequence ID" value="NZ_LQZT01000006.1"/>
</dbReference>
<gene>
    <name evidence="4" type="ORF">AWJ14_18460</name>
</gene>
<proteinExistence type="predicted"/>
<keyword evidence="1" id="KW-1133">Transmembrane helix</keyword>
<dbReference type="Gene3D" id="4.10.540.10">
    <property type="entry name" value="Photosynthetic reaction centre, H subunit, N-terminal domain"/>
    <property type="match status" value="1"/>
</dbReference>
<dbReference type="InterPro" id="IPR015810">
    <property type="entry name" value="Photo_RC_H_N"/>
</dbReference>
<accession>A0A1C1YYI4</accession>
<dbReference type="Pfam" id="PF03967">
    <property type="entry name" value="PRCH"/>
    <property type="match status" value="1"/>
</dbReference>
<organism evidence="4 5">
    <name type="scientific">Hoeflea olei</name>
    <dbReference type="NCBI Taxonomy" id="1480615"/>
    <lineage>
        <taxon>Bacteria</taxon>
        <taxon>Pseudomonadati</taxon>
        <taxon>Pseudomonadota</taxon>
        <taxon>Alphaproteobacteria</taxon>
        <taxon>Hyphomicrobiales</taxon>
        <taxon>Rhizobiaceae</taxon>
        <taxon>Hoeflea</taxon>
    </lineage>
</organism>
<dbReference type="Pfam" id="PF05239">
    <property type="entry name" value="PRC"/>
    <property type="match status" value="1"/>
</dbReference>
<feature type="domain" description="PRC-barrel" evidence="3">
    <location>
        <begin position="151"/>
        <end position="219"/>
    </location>
</feature>
<dbReference type="SUPFAM" id="SSF81490">
    <property type="entry name" value="Photosystem II reaction centre subunit H, transmembrane region"/>
    <property type="match status" value="1"/>
</dbReference>
<protein>
    <submittedName>
        <fullName evidence="4">Photosynthetic reaction center subunit H</fullName>
    </submittedName>
</protein>
<dbReference type="Gene3D" id="3.90.50.10">
    <property type="entry name" value="Photosynthetic Reaction Center, subunit H, domain 2"/>
    <property type="match status" value="1"/>
</dbReference>
<evidence type="ECO:0000256" key="1">
    <source>
        <dbReference type="SAM" id="Phobius"/>
    </source>
</evidence>
<dbReference type="NCBIfam" id="TIGR01150">
    <property type="entry name" value="puhA"/>
    <property type="match status" value="1"/>
</dbReference>
<dbReference type="InterPro" id="IPR011033">
    <property type="entry name" value="PRC_barrel-like_sf"/>
</dbReference>
<evidence type="ECO:0000313" key="5">
    <source>
        <dbReference type="Proteomes" id="UP000094795"/>
    </source>
</evidence>
<reference evidence="4 5" key="1">
    <citation type="submission" date="2015-12" db="EMBL/GenBank/DDBJ databases">
        <authorList>
            <person name="Shamseldin A."/>
            <person name="Moawad H."/>
            <person name="Abd El-Rahim W.M."/>
            <person name="Sadowsky M.J."/>
        </authorList>
    </citation>
    <scope>NUCLEOTIDE SEQUENCE [LARGE SCALE GENOMIC DNA]</scope>
    <source>
        <strain evidence="4 5">JC234</strain>
    </source>
</reference>
<evidence type="ECO:0000259" key="3">
    <source>
        <dbReference type="Pfam" id="PF05239"/>
    </source>
</evidence>
<sequence length="265" mass="29736">MQTGAITSYIDVAQVTLYAFWVFFAYLIFYIRQEDRREGYPLEADQSGYFNRDDWFYVPPPKTFLLPHGHGEVKVPNDRRDSTDRPIPGVKIANFSGAPYVPTGENPMLDSIGPGSWAERADRPDLRHEGDPKIVPLRVAPGFSIAKGEINPIGLRVVGFDLVVAGTITDIWVDRSEQMLRYLEVLTEVGEAPRTVLVPINFGTFRKIRDGSRVFFVNALLGEQFAHVPGTKEPESITLLEEDKIMAYYGSGLLYAVPSRQEPLA</sequence>
<dbReference type="GO" id="GO:0030077">
    <property type="term" value="C:plasma membrane light-harvesting complex"/>
    <property type="evidence" value="ECO:0007669"/>
    <property type="project" value="InterPro"/>
</dbReference>
<dbReference type="InterPro" id="IPR037097">
    <property type="entry name" value="Photo_RC_H_N_sf"/>
</dbReference>
<evidence type="ECO:0000259" key="2">
    <source>
        <dbReference type="Pfam" id="PF03967"/>
    </source>
</evidence>
<evidence type="ECO:0000313" key="4">
    <source>
        <dbReference type="EMBL" id="OCW58479.1"/>
    </source>
</evidence>
<dbReference type="EMBL" id="LQZT01000006">
    <property type="protein sequence ID" value="OCW58479.1"/>
    <property type="molecule type" value="Genomic_DNA"/>
</dbReference>
<name>A0A1C1YYI4_9HYPH</name>
<comment type="caution">
    <text evidence="4">The sequence shown here is derived from an EMBL/GenBank/DDBJ whole genome shotgun (WGS) entry which is preliminary data.</text>
</comment>
<dbReference type="SUPFAM" id="SSF50346">
    <property type="entry name" value="PRC-barrel domain"/>
    <property type="match status" value="1"/>
</dbReference>
<dbReference type="STRING" id="1480615.AWJ14_18460"/>
<keyword evidence="5" id="KW-1185">Reference proteome</keyword>
<dbReference type="AlphaFoldDB" id="A0A1C1YYI4"/>
<dbReference type="GO" id="GO:0019684">
    <property type="term" value="P:photosynthesis, light reaction"/>
    <property type="evidence" value="ECO:0007669"/>
    <property type="project" value="InterPro"/>
</dbReference>
<keyword evidence="1" id="KW-0472">Membrane</keyword>
<dbReference type="OrthoDB" id="8557487at2"/>